<dbReference type="AlphaFoldDB" id="A0AAD4XQS9"/>
<dbReference type="PANTHER" id="PTHR33499">
    <property type="entry name" value="OS12G0282400 PROTEIN-RELATED"/>
    <property type="match status" value="1"/>
</dbReference>
<evidence type="ECO:0000313" key="3">
    <source>
        <dbReference type="Proteomes" id="UP001202328"/>
    </source>
</evidence>
<gene>
    <name evidence="2" type="ORF">MKW98_006550</name>
</gene>
<keyword evidence="3" id="KW-1185">Reference proteome</keyword>
<feature type="compositionally biased region" description="Low complexity" evidence="1">
    <location>
        <begin position="66"/>
        <end position="84"/>
    </location>
</feature>
<proteinExistence type="predicted"/>
<evidence type="ECO:0000313" key="2">
    <source>
        <dbReference type="EMBL" id="KAI3944389.1"/>
    </source>
</evidence>
<dbReference type="Proteomes" id="UP001202328">
    <property type="component" value="Unassembled WGS sequence"/>
</dbReference>
<accession>A0AAD4XQS9</accession>
<dbReference type="EMBL" id="JAJJMB010004055">
    <property type="protein sequence ID" value="KAI3944389.1"/>
    <property type="molecule type" value="Genomic_DNA"/>
</dbReference>
<name>A0AAD4XQS9_9MAGN</name>
<dbReference type="PANTHER" id="PTHR33499:SF11">
    <property type="entry name" value="NO APICAL MERISTEM-ASSOCIATED C-TERMINAL DOMAIN-CONTAINING PROTEIN"/>
    <property type="match status" value="1"/>
</dbReference>
<feature type="region of interest" description="Disordered" evidence="1">
    <location>
        <begin position="116"/>
        <end position="144"/>
    </location>
</feature>
<organism evidence="2 3">
    <name type="scientific">Papaver atlanticum</name>
    <dbReference type="NCBI Taxonomy" id="357466"/>
    <lineage>
        <taxon>Eukaryota</taxon>
        <taxon>Viridiplantae</taxon>
        <taxon>Streptophyta</taxon>
        <taxon>Embryophyta</taxon>
        <taxon>Tracheophyta</taxon>
        <taxon>Spermatophyta</taxon>
        <taxon>Magnoliopsida</taxon>
        <taxon>Ranunculales</taxon>
        <taxon>Papaveraceae</taxon>
        <taxon>Papaveroideae</taxon>
        <taxon>Papaver</taxon>
    </lineage>
</organism>
<sequence>MADLMVIDVLRIEEGLMVKNKLKRNMVSLENVSVPERESKINELREEIDSLYKLHMALRNRPRNVSTRSSSGTLTTTGNSATTRNLAAANSSIEHTNGEHLSSPMDCSTDYSTHLEGNDANVDPLTIDTDGSRRHRGPTRGLGIDQHVDHYGRIAIVIEEEDGKPTDENAQKLSSECGCIVRQFAPLQVQKWSKIPMNDRKALFPYLLNKFDIDISAPHISKAKAEFPNLSEEDWNYLCTQLFNTPEFQKLSAQNAKSRACLQFLHRGGSRSFISRGPKPKKTPAKPPKQLQEPSQEELQEPSQEELQEPPKNNPIKLFHDKHWSEKKGWINEVAESKYDEMMALLEEHANKEESERLRHRYVNKYLDPDQDMLKD</sequence>
<reference evidence="2" key="1">
    <citation type="submission" date="2022-04" db="EMBL/GenBank/DDBJ databases">
        <title>A functionally conserved STORR gene fusion in Papaver species that diverged 16.8 million years ago.</title>
        <authorList>
            <person name="Catania T."/>
        </authorList>
    </citation>
    <scope>NUCLEOTIDE SEQUENCE</scope>
    <source>
        <strain evidence="2">S-188037</strain>
    </source>
</reference>
<comment type="caution">
    <text evidence="2">The sequence shown here is derived from an EMBL/GenBank/DDBJ whole genome shotgun (WGS) entry which is preliminary data.</text>
</comment>
<feature type="region of interest" description="Disordered" evidence="1">
    <location>
        <begin position="271"/>
        <end position="321"/>
    </location>
</feature>
<feature type="compositionally biased region" description="Acidic residues" evidence="1">
    <location>
        <begin position="295"/>
        <end position="308"/>
    </location>
</feature>
<protein>
    <submittedName>
        <fullName evidence="2">Uncharacterized protein</fullName>
    </submittedName>
</protein>
<feature type="region of interest" description="Disordered" evidence="1">
    <location>
        <begin position="62"/>
        <end position="84"/>
    </location>
</feature>
<evidence type="ECO:0000256" key="1">
    <source>
        <dbReference type="SAM" id="MobiDB-lite"/>
    </source>
</evidence>